<dbReference type="GeneID" id="96241367"/>
<evidence type="ECO:0000256" key="1">
    <source>
        <dbReference type="SAM" id="MobiDB-lite"/>
    </source>
</evidence>
<dbReference type="RefSeq" id="WP_157111753.1">
    <property type="nucleotide sequence ID" value="NZ_JBEORE010000006.1"/>
</dbReference>
<evidence type="ECO:0000313" key="2">
    <source>
        <dbReference type="EMBL" id="MFI2322213.1"/>
    </source>
</evidence>
<sequence length="71" mass="7708">MIDRVAADEPFGGSDRRFQFADRPGSVGNEPLQGGYHRAQLTCVDPRRLTHDVSRLSSSGLAAVRRPAPTS</sequence>
<organism evidence="2 3">
    <name type="scientific">Nocardia beijingensis</name>
    <dbReference type="NCBI Taxonomy" id="95162"/>
    <lineage>
        <taxon>Bacteria</taxon>
        <taxon>Bacillati</taxon>
        <taxon>Actinomycetota</taxon>
        <taxon>Actinomycetes</taxon>
        <taxon>Mycobacteriales</taxon>
        <taxon>Nocardiaceae</taxon>
        <taxon>Nocardia</taxon>
    </lineage>
</organism>
<protein>
    <submittedName>
        <fullName evidence="2">Uncharacterized protein</fullName>
    </submittedName>
</protein>
<name>A0ABW7WGW5_9NOCA</name>
<feature type="region of interest" description="Disordered" evidence="1">
    <location>
        <begin position="1"/>
        <end position="34"/>
    </location>
</feature>
<gene>
    <name evidence="2" type="ORF">ACH47G_17145</name>
</gene>
<keyword evidence="3" id="KW-1185">Reference proteome</keyword>
<dbReference type="EMBL" id="JBIRXV010000003">
    <property type="protein sequence ID" value="MFI2322213.1"/>
    <property type="molecule type" value="Genomic_DNA"/>
</dbReference>
<accession>A0ABW7WGW5</accession>
<proteinExistence type="predicted"/>
<reference evidence="2 3" key="1">
    <citation type="submission" date="2024-10" db="EMBL/GenBank/DDBJ databases">
        <title>The Natural Products Discovery Center: Release of the First 8490 Sequenced Strains for Exploring Actinobacteria Biosynthetic Diversity.</title>
        <authorList>
            <person name="Kalkreuter E."/>
            <person name="Kautsar S.A."/>
            <person name="Yang D."/>
            <person name="Bader C.D."/>
            <person name="Teijaro C.N."/>
            <person name="Fluegel L."/>
            <person name="Davis C.M."/>
            <person name="Simpson J.R."/>
            <person name="Lauterbach L."/>
            <person name="Steele A.D."/>
            <person name="Gui C."/>
            <person name="Meng S."/>
            <person name="Li G."/>
            <person name="Viehrig K."/>
            <person name="Ye F."/>
            <person name="Su P."/>
            <person name="Kiefer A.F."/>
            <person name="Nichols A."/>
            <person name="Cepeda A.J."/>
            <person name="Yan W."/>
            <person name="Fan B."/>
            <person name="Jiang Y."/>
            <person name="Adhikari A."/>
            <person name="Zheng C.-J."/>
            <person name="Schuster L."/>
            <person name="Cowan T.M."/>
            <person name="Smanski M.J."/>
            <person name="Chevrette M.G."/>
            <person name="De Carvalho L.P.S."/>
            <person name="Shen B."/>
        </authorList>
    </citation>
    <scope>NUCLEOTIDE SEQUENCE [LARGE SCALE GENOMIC DNA]</scope>
    <source>
        <strain evidence="2 3">NPDC019626</strain>
    </source>
</reference>
<dbReference type="Proteomes" id="UP001611450">
    <property type="component" value="Unassembled WGS sequence"/>
</dbReference>
<comment type="caution">
    <text evidence="2">The sequence shown here is derived from an EMBL/GenBank/DDBJ whole genome shotgun (WGS) entry which is preliminary data.</text>
</comment>
<evidence type="ECO:0000313" key="3">
    <source>
        <dbReference type="Proteomes" id="UP001611450"/>
    </source>
</evidence>